<gene>
    <name evidence="9" type="ORF">DCK97_02950</name>
</gene>
<dbReference type="SMART" id="SM00382">
    <property type="entry name" value="AAA"/>
    <property type="match status" value="1"/>
</dbReference>
<feature type="region of interest" description="Disordered" evidence="7">
    <location>
        <begin position="1"/>
        <end position="60"/>
    </location>
</feature>
<evidence type="ECO:0000313" key="9">
    <source>
        <dbReference type="EMBL" id="HAE46356.1"/>
    </source>
</evidence>
<keyword evidence="3" id="KW-0201">Cytochrome c-type biogenesis</keyword>
<dbReference type="PROSITE" id="PS00211">
    <property type="entry name" value="ABC_TRANSPORTER_1"/>
    <property type="match status" value="1"/>
</dbReference>
<dbReference type="PANTHER" id="PTHR43499">
    <property type="entry name" value="ABC TRANSPORTER I FAMILY MEMBER 1"/>
    <property type="match status" value="1"/>
</dbReference>
<dbReference type="Gene3D" id="3.40.50.300">
    <property type="entry name" value="P-loop containing nucleotide triphosphate hydrolases"/>
    <property type="match status" value="1"/>
</dbReference>
<evidence type="ECO:0000256" key="7">
    <source>
        <dbReference type="SAM" id="MobiDB-lite"/>
    </source>
</evidence>
<evidence type="ECO:0000256" key="3">
    <source>
        <dbReference type="ARBA" id="ARBA00022748"/>
    </source>
</evidence>
<dbReference type="InterPro" id="IPR003439">
    <property type="entry name" value="ABC_transporter-like_ATP-bd"/>
</dbReference>
<dbReference type="PROSITE" id="PS50893">
    <property type="entry name" value="ABC_TRANSPORTER_2"/>
    <property type="match status" value="1"/>
</dbReference>
<evidence type="ECO:0000259" key="8">
    <source>
        <dbReference type="PROSITE" id="PS50893"/>
    </source>
</evidence>
<dbReference type="EMBL" id="DMAI01000047">
    <property type="protein sequence ID" value="HAE46356.1"/>
    <property type="molecule type" value="Genomic_DNA"/>
</dbReference>
<feature type="domain" description="ABC transporter" evidence="8">
    <location>
        <begin position="65"/>
        <end position="270"/>
    </location>
</feature>
<sequence length="272" mass="29721">MRRSSAPPSVLLSSLPSGSDPGLFAKRPLVYALWRPEGKPGSRRPRPFHEDRVTTDPLDETPDRLTLQELACFRGDRPIFIGLDAELEAGHALVVTGRNGAGKSTLLRILAGFVRADAGQVLWNGVDREDHDIPWRERLHYLGHRDGIAAELAAGADLRHWAAILGVPRPLRAARVAEALEALDIPHLAELPVRVLSAGQRRRLALARLLLARRPLWVLDEPTTALDRDGQALVARLIGDHLDQGGMVVTATHLALGLDDRVVPLDIEEAAP</sequence>
<accession>A0A3B9IF43</accession>
<name>A0A3B9IF43_9PROT</name>
<dbReference type="GO" id="GO:0022857">
    <property type="term" value="F:transmembrane transporter activity"/>
    <property type="evidence" value="ECO:0007669"/>
    <property type="project" value="InterPro"/>
</dbReference>
<keyword evidence="1" id="KW-0813">Transport</keyword>
<keyword evidence="2" id="KW-0547">Nucleotide-binding</keyword>
<evidence type="ECO:0000256" key="1">
    <source>
        <dbReference type="ARBA" id="ARBA00022448"/>
    </source>
</evidence>
<organism evidence="9 10">
    <name type="scientific">Tistrella mobilis</name>
    <dbReference type="NCBI Taxonomy" id="171437"/>
    <lineage>
        <taxon>Bacteria</taxon>
        <taxon>Pseudomonadati</taxon>
        <taxon>Pseudomonadota</taxon>
        <taxon>Alphaproteobacteria</taxon>
        <taxon>Geminicoccales</taxon>
        <taxon>Geminicoccaceae</taxon>
        <taxon>Tistrella</taxon>
    </lineage>
</organism>
<evidence type="ECO:0000256" key="5">
    <source>
        <dbReference type="ARBA" id="ARBA00022967"/>
    </source>
</evidence>
<dbReference type="InterPro" id="IPR005895">
    <property type="entry name" value="ABC_transptr_haem_export_CcmA"/>
</dbReference>
<protein>
    <submittedName>
        <fullName evidence="9">Heme ABC exporter ATP-binding protein CcmA</fullName>
    </submittedName>
</protein>
<dbReference type="NCBIfam" id="NF010061">
    <property type="entry name" value="PRK13538.1"/>
    <property type="match status" value="1"/>
</dbReference>
<dbReference type="Proteomes" id="UP000257706">
    <property type="component" value="Unassembled WGS sequence"/>
</dbReference>
<dbReference type="InterPro" id="IPR027417">
    <property type="entry name" value="P-loop_NTPase"/>
</dbReference>
<dbReference type="OrthoDB" id="9800654at2"/>
<dbReference type="GO" id="GO:0017004">
    <property type="term" value="P:cytochrome complex assembly"/>
    <property type="evidence" value="ECO:0007669"/>
    <property type="project" value="UniProtKB-KW"/>
</dbReference>
<dbReference type="GO" id="GO:0016887">
    <property type="term" value="F:ATP hydrolysis activity"/>
    <property type="evidence" value="ECO:0007669"/>
    <property type="project" value="InterPro"/>
</dbReference>
<dbReference type="Pfam" id="PF00005">
    <property type="entry name" value="ABC_tran"/>
    <property type="match status" value="1"/>
</dbReference>
<evidence type="ECO:0000256" key="4">
    <source>
        <dbReference type="ARBA" id="ARBA00022840"/>
    </source>
</evidence>
<evidence type="ECO:0000256" key="2">
    <source>
        <dbReference type="ARBA" id="ARBA00022741"/>
    </source>
</evidence>
<evidence type="ECO:0000256" key="6">
    <source>
        <dbReference type="ARBA" id="ARBA00023136"/>
    </source>
</evidence>
<dbReference type="GO" id="GO:0005524">
    <property type="term" value="F:ATP binding"/>
    <property type="evidence" value="ECO:0007669"/>
    <property type="project" value="UniProtKB-KW"/>
</dbReference>
<reference evidence="9 10" key="1">
    <citation type="journal article" date="2018" name="Nat. Biotechnol.">
        <title>A standardized bacterial taxonomy based on genome phylogeny substantially revises the tree of life.</title>
        <authorList>
            <person name="Parks D.H."/>
            <person name="Chuvochina M."/>
            <person name="Waite D.W."/>
            <person name="Rinke C."/>
            <person name="Skarshewski A."/>
            <person name="Chaumeil P.A."/>
            <person name="Hugenholtz P."/>
        </authorList>
    </citation>
    <scope>NUCLEOTIDE SEQUENCE [LARGE SCALE GENOMIC DNA]</scope>
    <source>
        <strain evidence="9">UBA8739</strain>
    </source>
</reference>
<dbReference type="NCBIfam" id="TIGR01189">
    <property type="entry name" value="ccmA"/>
    <property type="match status" value="1"/>
</dbReference>
<dbReference type="InterPro" id="IPR017871">
    <property type="entry name" value="ABC_transporter-like_CS"/>
</dbReference>
<feature type="compositionally biased region" description="Low complexity" evidence="7">
    <location>
        <begin position="1"/>
        <end position="23"/>
    </location>
</feature>
<dbReference type="PANTHER" id="PTHR43499:SF1">
    <property type="entry name" value="ABC TRANSPORTER I FAMILY MEMBER 1"/>
    <property type="match status" value="1"/>
</dbReference>
<dbReference type="SUPFAM" id="SSF52540">
    <property type="entry name" value="P-loop containing nucleoside triphosphate hydrolases"/>
    <property type="match status" value="1"/>
</dbReference>
<dbReference type="InterPro" id="IPR003593">
    <property type="entry name" value="AAA+_ATPase"/>
</dbReference>
<evidence type="ECO:0000313" key="10">
    <source>
        <dbReference type="Proteomes" id="UP000257706"/>
    </source>
</evidence>
<dbReference type="AlphaFoldDB" id="A0A3B9IF43"/>
<comment type="caution">
    <text evidence="9">The sequence shown here is derived from an EMBL/GenBank/DDBJ whole genome shotgun (WGS) entry which is preliminary data.</text>
</comment>
<keyword evidence="5" id="KW-1278">Translocase</keyword>
<proteinExistence type="predicted"/>
<keyword evidence="6" id="KW-0472">Membrane</keyword>
<keyword evidence="4 9" id="KW-0067">ATP-binding</keyword>